<feature type="domain" description="HTH tetR-type" evidence="5">
    <location>
        <begin position="3"/>
        <end position="63"/>
    </location>
</feature>
<dbReference type="InterPro" id="IPR009057">
    <property type="entry name" value="Homeodomain-like_sf"/>
</dbReference>
<proteinExistence type="predicted"/>
<dbReference type="PRINTS" id="PR00455">
    <property type="entry name" value="HTHTETR"/>
</dbReference>
<dbReference type="Proteomes" id="UP000315636">
    <property type="component" value="Unassembled WGS sequence"/>
</dbReference>
<dbReference type="AlphaFoldDB" id="A0A521F0S9"/>
<evidence type="ECO:0000256" key="3">
    <source>
        <dbReference type="ARBA" id="ARBA00023163"/>
    </source>
</evidence>
<dbReference type="SUPFAM" id="SSF48498">
    <property type="entry name" value="Tetracyclin repressor-like, C-terminal domain"/>
    <property type="match status" value="1"/>
</dbReference>
<keyword evidence="1" id="KW-0805">Transcription regulation</keyword>
<dbReference type="PANTHER" id="PTHR47506">
    <property type="entry name" value="TRANSCRIPTIONAL REGULATORY PROTEIN"/>
    <property type="match status" value="1"/>
</dbReference>
<dbReference type="GO" id="GO:0003677">
    <property type="term" value="F:DNA binding"/>
    <property type="evidence" value="ECO:0007669"/>
    <property type="project" value="UniProtKB-UniRule"/>
</dbReference>
<dbReference type="SUPFAM" id="SSF46689">
    <property type="entry name" value="Homeodomain-like"/>
    <property type="match status" value="1"/>
</dbReference>
<evidence type="ECO:0000256" key="1">
    <source>
        <dbReference type="ARBA" id="ARBA00023015"/>
    </source>
</evidence>
<dbReference type="Gene3D" id="1.10.357.10">
    <property type="entry name" value="Tetracycline Repressor, domain 2"/>
    <property type="match status" value="1"/>
</dbReference>
<dbReference type="Gene3D" id="1.10.10.60">
    <property type="entry name" value="Homeodomain-like"/>
    <property type="match status" value="1"/>
</dbReference>
<evidence type="ECO:0000313" key="6">
    <source>
        <dbReference type="EMBL" id="SMO89769.1"/>
    </source>
</evidence>
<protein>
    <submittedName>
        <fullName evidence="6">Transcriptional regulator, TetR family</fullName>
    </submittedName>
</protein>
<feature type="DNA-binding region" description="H-T-H motif" evidence="4">
    <location>
        <begin position="26"/>
        <end position="45"/>
    </location>
</feature>
<evidence type="ECO:0000259" key="5">
    <source>
        <dbReference type="PROSITE" id="PS50977"/>
    </source>
</evidence>
<name>A0A521F0S9_9BACL</name>
<dbReference type="PROSITE" id="PS50977">
    <property type="entry name" value="HTH_TETR_2"/>
    <property type="match status" value="1"/>
</dbReference>
<dbReference type="RefSeq" id="WP_142506501.1">
    <property type="nucleotide sequence ID" value="NZ_FXTI01000012.1"/>
</dbReference>
<evidence type="ECO:0000256" key="2">
    <source>
        <dbReference type="ARBA" id="ARBA00023125"/>
    </source>
</evidence>
<evidence type="ECO:0000313" key="7">
    <source>
        <dbReference type="Proteomes" id="UP000315636"/>
    </source>
</evidence>
<dbReference type="InterPro" id="IPR001647">
    <property type="entry name" value="HTH_TetR"/>
</dbReference>
<dbReference type="Pfam" id="PF00440">
    <property type="entry name" value="TetR_N"/>
    <property type="match status" value="1"/>
</dbReference>
<accession>A0A521F0S9</accession>
<dbReference type="InterPro" id="IPR036271">
    <property type="entry name" value="Tet_transcr_reg_TetR-rel_C_sf"/>
</dbReference>
<dbReference type="EMBL" id="FXTI01000012">
    <property type="protein sequence ID" value="SMO89769.1"/>
    <property type="molecule type" value="Genomic_DNA"/>
</dbReference>
<organism evidence="6 7">
    <name type="scientific">Melghirimyces algeriensis</name>
    <dbReference type="NCBI Taxonomy" id="910412"/>
    <lineage>
        <taxon>Bacteria</taxon>
        <taxon>Bacillati</taxon>
        <taxon>Bacillota</taxon>
        <taxon>Bacilli</taxon>
        <taxon>Bacillales</taxon>
        <taxon>Thermoactinomycetaceae</taxon>
        <taxon>Melghirimyces</taxon>
    </lineage>
</organism>
<keyword evidence="3" id="KW-0804">Transcription</keyword>
<sequence length="214" mass="24760">MEPISAETIQKAAMQLFSQQGYEGTSLAQIAKQVGIKKPSIYAHFSGKADLFLHVFDQVLHHQQIYTKQWIEQSQHQTVQKRLYQILFSACQYFLEHEQETAFLKRAMLFPPPSLKDSLRTQFLKWEQSISSLLSSLFEEGIQKREIQPLDIENLLSSYYCLLDGSFIQLHYYGRKGFETRLDQVWKLFWAGIAFKDQGGAEDGLGDSGDRRNL</sequence>
<evidence type="ECO:0000256" key="4">
    <source>
        <dbReference type="PROSITE-ProRule" id="PRU00335"/>
    </source>
</evidence>
<dbReference type="PANTHER" id="PTHR47506:SF1">
    <property type="entry name" value="HTH-TYPE TRANSCRIPTIONAL REGULATOR YJDC"/>
    <property type="match status" value="1"/>
</dbReference>
<dbReference type="OrthoDB" id="509229at2"/>
<gene>
    <name evidence="6" type="ORF">SAMN06264849_1128</name>
</gene>
<keyword evidence="7" id="KW-1185">Reference proteome</keyword>
<keyword evidence="2 4" id="KW-0238">DNA-binding</keyword>
<reference evidence="6 7" key="1">
    <citation type="submission" date="2017-05" db="EMBL/GenBank/DDBJ databases">
        <authorList>
            <person name="Varghese N."/>
            <person name="Submissions S."/>
        </authorList>
    </citation>
    <scope>NUCLEOTIDE SEQUENCE [LARGE SCALE GENOMIC DNA]</scope>
    <source>
        <strain evidence="6 7">DSM 45474</strain>
    </source>
</reference>